<keyword evidence="2" id="KW-1185">Reference proteome</keyword>
<protein>
    <submittedName>
        <fullName evidence="1">Jg469 protein</fullName>
    </submittedName>
</protein>
<dbReference type="OrthoDB" id="10252328at2759"/>
<dbReference type="EMBL" id="CAKXAJ010010934">
    <property type="protein sequence ID" value="CAH2211697.1"/>
    <property type="molecule type" value="Genomic_DNA"/>
</dbReference>
<reference evidence="1" key="1">
    <citation type="submission" date="2022-03" db="EMBL/GenBank/DDBJ databases">
        <authorList>
            <person name="Lindestad O."/>
        </authorList>
    </citation>
    <scope>NUCLEOTIDE SEQUENCE</scope>
</reference>
<comment type="caution">
    <text evidence="1">The sequence shown here is derived from an EMBL/GenBank/DDBJ whole genome shotgun (WGS) entry which is preliminary data.</text>
</comment>
<proteinExistence type="predicted"/>
<organism evidence="1 2">
    <name type="scientific">Pararge aegeria aegeria</name>
    <dbReference type="NCBI Taxonomy" id="348720"/>
    <lineage>
        <taxon>Eukaryota</taxon>
        <taxon>Metazoa</taxon>
        <taxon>Ecdysozoa</taxon>
        <taxon>Arthropoda</taxon>
        <taxon>Hexapoda</taxon>
        <taxon>Insecta</taxon>
        <taxon>Pterygota</taxon>
        <taxon>Neoptera</taxon>
        <taxon>Endopterygota</taxon>
        <taxon>Lepidoptera</taxon>
        <taxon>Glossata</taxon>
        <taxon>Ditrysia</taxon>
        <taxon>Papilionoidea</taxon>
        <taxon>Nymphalidae</taxon>
        <taxon>Satyrinae</taxon>
        <taxon>Satyrini</taxon>
        <taxon>Parargina</taxon>
        <taxon>Pararge</taxon>
    </lineage>
</organism>
<dbReference type="Proteomes" id="UP000838756">
    <property type="component" value="Unassembled WGS sequence"/>
</dbReference>
<evidence type="ECO:0000313" key="2">
    <source>
        <dbReference type="Proteomes" id="UP000838756"/>
    </source>
</evidence>
<gene>
    <name evidence="1" type="primary">jg469</name>
    <name evidence="1" type="ORF">PAEG_LOCUS3408</name>
</gene>
<sequence length="66" mass="7407">MNVKMQNVRAIIPLLPHGSVRGALLATFGAGYRPLVQRYAPAQSNNSTTHTGFYCLLWRAQHWLPD</sequence>
<name>A0A8S4QPY6_9NEOP</name>
<accession>A0A8S4QPY6</accession>
<evidence type="ECO:0000313" key="1">
    <source>
        <dbReference type="EMBL" id="CAH2211697.1"/>
    </source>
</evidence>
<dbReference type="AlphaFoldDB" id="A0A8S4QPY6"/>